<organism evidence="1 2">
    <name type="scientific">Wenzhouxiangella sediminis</name>
    <dbReference type="NCBI Taxonomy" id="1792836"/>
    <lineage>
        <taxon>Bacteria</taxon>
        <taxon>Pseudomonadati</taxon>
        <taxon>Pseudomonadota</taxon>
        <taxon>Gammaproteobacteria</taxon>
        <taxon>Chromatiales</taxon>
        <taxon>Wenzhouxiangellaceae</taxon>
        <taxon>Wenzhouxiangella</taxon>
    </lineage>
</organism>
<dbReference type="Proteomes" id="UP000260351">
    <property type="component" value="Unassembled WGS sequence"/>
</dbReference>
<keyword evidence="2" id="KW-1185">Reference proteome</keyword>
<accession>A0A3E1K9U2</accession>
<comment type="caution">
    <text evidence="1">The sequence shown here is derived from an EMBL/GenBank/DDBJ whole genome shotgun (WGS) entry which is preliminary data.</text>
</comment>
<sequence length="288" mass="32087">MIAPLRWIRHQVTDAATAVVAPLVAALLPARISKSLLWRIAGLSWLFAEHRQAVEKSEQRCFGEPVGLLQHWAWTNLMDAMETWRIALGLGPRLDIQGQWPEHPGFVAAGIHYGSGIGALWHLREQGLSPRLVYRPVVRGDMPGRPVLYLWARLRVHLMHRLCPAGAIATGRSSETILEALREQRSTMMLVLDTPGAPDSRWQLTVGGCRVGLRTGGLRLLEEEAPRVTFFHGRFDRDSGLTRLTLRTLDAEESGPAGLMEVMQAAIDEDPCQWVLWHCIEGHCSAPA</sequence>
<name>A0A3E1K9U2_9GAMM</name>
<evidence type="ECO:0008006" key="3">
    <source>
        <dbReference type="Google" id="ProtNLM"/>
    </source>
</evidence>
<protein>
    <recommendedName>
        <fullName evidence="3">Lipid A biosynthesis acyltransferase</fullName>
    </recommendedName>
</protein>
<evidence type="ECO:0000313" key="1">
    <source>
        <dbReference type="EMBL" id="RFF31008.1"/>
    </source>
</evidence>
<evidence type="ECO:0000313" key="2">
    <source>
        <dbReference type="Proteomes" id="UP000260351"/>
    </source>
</evidence>
<dbReference type="OrthoDB" id="5760471at2"/>
<dbReference type="AlphaFoldDB" id="A0A3E1K9U2"/>
<dbReference type="RefSeq" id="WP_116650245.1">
    <property type="nucleotide sequence ID" value="NZ_QUZK01000025.1"/>
</dbReference>
<proteinExistence type="predicted"/>
<gene>
    <name evidence="1" type="ORF">DZC52_06120</name>
</gene>
<dbReference type="EMBL" id="QUZK01000025">
    <property type="protein sequence ID" value="RFF31008.1"/>
    <property type="molecule type" value="Genomic_DNA"/>
</dbReference>
<reference evidence="1 2" key="1">
    <citation type="submission" date="2018-08" db="EMBL/GenBank/DDBJ databases">
        <title>Wenzhouxiangella salilacus sp. nov., a novel bacterium isolated from a saline lake in Xinjiang Province, China.</title>
        <authorList>
            <person name="Han S."/>
        </authorList>
    </citation>
    <scope>NUCLEOTIDE SEQUENCE [LARGE SCALE GENOMIC DNA]</scope>
    <source>
        <strain evidence="1 2">XDB06</strain>
    </source>
</reference>